<evidence type="ECO:0000256" key="3">
    <source>
        <dbReference type="ARBA" id="ARBA00022525"/>
    </source>
</evidence>
<comment type="similarity">
    <text evidence="7">Belongs to the DOCK family.</text>
</comment>
<proteinExistence type="inferred from homology"/>
<evidence type="ECO:0000313" key="10">
    <source>
        <dbReference type="EMBL" id="TSM44140.1"/>
    </source>
</evidence>
<evidence type="ECO:0000259" key="9">
    <source>
        <dbReference type="PROSITE" id="PS51651"/>
    </source>
</evidence>
<dbReference type="Gene3D" id="1.20.58.740">
    <property type="match status" value="1"/>
</dbReference>
<dbReference type="InterPro" id="IPR046769">
    <property type="entry name" value="DOCKER_Lobe_A"/>
</dbReference>
<dbReference type="GO" id="GO:0031267">
    <property type="term" value="F:small GTPase binding"/>
    <property type="evidence" value="ECO:0007669"/>
    <property type="project" value="TreeGrafter"/>
</dbReference>
<dbReference type="Pfam" id="PF06920">
    <property type="entry name" value="DHR-2_Lobe_A"/>
    <property type="match status" value="1"/>
</dbReference>
<name>A0A556U3W2_BAGYA</name>
<keyword evidence="3" id="KW-0964">Secreted</keyword>
<dbReference type="PANTHER" id="PTHR45653">
    <property type="entry name" value="DEDICATOR OF CYTOKINESIS"/>
    <property type="match status" value="1"/>
</dbReference>
<feature type="region of interest" description="Disordered" evidence="8">
    <location>
        <begin position="749"/>
        <end position="826"/>
    </location>
</feature>
<dbReference type="InterPro" id="IPR046770">
    <property type="entry name" value="DOCKER_Lobe_B"/>
</dbReference>
<dbReference type="InterPro" id="IPR045332">
    <property type="entry name" value="ARMET_N"/>
</dbReference>
<dbReference type="GO" id="GO:0007264">
    <property type="term" value="P:small GTPase-mediated signal transduction"/>
    <property type="evidence" value="ECO:0007669"/>
    <property type="project" value="InterPro"/>
</dbReference>
<dbReference type="Proteomes" id="UP000319801">
    <property type="component" value="Unassembled WGS sequence"/>
</dbReference>
<sequence>MIGPFLGVTLVPQSEVRNIMIPIFHDLIGLGTAQERQLQTGESSINVLQIKVVEAELIDKLDSLVSEGKGDENYRELFGLLLLEKIEQETWRETGISFVTSVTRLMERLLDYRDCMKGDETENKKIGCTVNLLNFYKSEINKEEMYIRYIHKLCDMHLQAENYTEAAFTLLLYWELLQWEDRPLREFLHYPAQSEWHRKEDLCRKVIHYFNKGKCWEYGIPLCRELALQYESLYDYQSLSWIRKMEAAYYDNIMEQQRLEPEFFRVGFYGRKFPFFLRNKEFVCRGHDYERLEAFQQRMLGEFPQAIAMQHPNQPDEAILQCDAQFPENLEVLQMDRVPDRIKSFYRVNNVRRFRYDRPFHKSPKDKDNEFKSLWIERTTLILTHPLPGISRWFEVEKRELIEVSPLENAISVVENKNQELRTLISQYQHKQLHGNINLLSMCLNGVIDAAVNGGIARYQEAFFDKEYISTHSEDTEKITQLKDLMQEQVHILGVGLAVHEKLVHPEMRPLHKKLIDQFQMMKSSLCHVRPVVNIMLHSWVQKLCVFSVSQSLSRTARHSSSSLSTSETGNLLILTDGVLMEHPEELYRMQPSPSTSSLSSTHSAPPQMINSGHGSFRVGSPSLPDRYRHNREMLMLLPAHRDRPSSAMYPNFNENGQPTNLQRALLHQVIGPCKPCSDPNLSVAEKVLTAPSSWSLDSGTRDAFPFLSTHVGSVMAPPVPPRNFPPGFFSMHFDAFQQQIGELPPALPARSLRKSPLHPIPASPTSPQSALDGSNSTLSGSASSGVSSLSESNFCPSSSDAPALDSATSCQTWTTDTDEAETPSTVRYSVSEPDVLDSLKSAPCRSHSAPLGVMSVLPPDRHHHIHSGHIGHYQLHQHEPSSALSPKPYLREGCIPEEDLRPVPRPMPRKISQPLLSNKEEQAKVAWEHVPSSSEALKEGDCEVCLSFLGKFYQSIKDNNLPFTSDAIEKALLKACKDAKGKENRFCYYIGATSDAATKIVNEVSKPLSYHVPVEKVCEKLKKKDSQICELKYDKQVDLSTVDLKKLKVKDLKKILDEWGESCKGCAEKSDFIRKITELMPKYAPNAAKARTDL</sequence>
<feature type="domain" description="DOCKER" evidence="9">
    <location>
        <begin position="137"/>
        <end position="535"/>
    </location>
</feature>
<evidence type="ECO:0000256" key="1">
    <source>
        <dbReference type="ARBA" id="ARBA00004613"/>
    </source>
</evidence>
<dbReference type="PANTHER" id="PTHR45653:SF4">
    <property type="entry name" value="DEDICATOR OF CYTOKINESIS PROTEIN 3"/>
    <property type="match status" value="1"/>
</dbReference>
<keyword evidence="5" id="KW-0732">Signal</keyword>
<dbReference type="Pfam" id="PF20145">
    <property type="entry name" value="ARMET_N"/>
    <property type="match status" value="1"/>
</dbReference>
<dbReference type="InterPro" id="IPR056372">
    <property type="entry name" value="TPR_DOCK"/>
</dbReference>
<evidence type="ECO:0000256" key="4">
    <source>
        <dbReference type="ARBA" id="ARBA00022658"/>
    </source>
</evidence>
<accession>A0A556U3W2</accession>
<dbReference type="GO" id="GO:0005085">
    <property type="term" value="F:guanyl-nucleotide exchange factor activity"/>
    <property type="evidence" value="ECO:0007669"/>
    <property type="project" value="UniProtKB-KW"/>
</dbReference>
<dbReference type="SUPFAM" id="SSF68906">
    <property type="entry name" value="SAP domain"/>
    <property type="match status" value="1"/>
</dbReference>
<dbReference type="InterPro" id="IPR046773">
    <property type="entry name" value="DOCKER_Lobe_C"/>
</dbReference>
<dbReference type="Pfam" id="PF10208">
    <property type="entry name" value="ARMET_C"/>
    <property type="match status" value="1"/>
</dbReference>
<dbReference type="InterPro" id="IPR043162">
    <property type="entry name" value="DOCK_C_lobe_C"/>
</dbReference>
<evidence type="ECO:0000256" key="2">
    <source>
        <dbReference type="ARBA" id="ARBA00005617"/>
    </source>
</evidence>
<evidence type="ECO:0000256" key="6">
    <source>
        <dbReference type="ARBA" id="ARBA00023157"/>
    </source>
</evidence>
<comment type="subcellular location">
    <subcellularLocation>
        <location evidence="1">Secreted</location>
    </subcellularLocation>
</comment>
<dbReference type="FunFam" id="1.10.225.10:FF:000003">
    <property type="entry name" value="Mesencephalic astrocyte-derived neurotrophic factor"/>
    <property type="match status" value="1"/>
</dbReference>
<dbReference type="InterPro" id="IPR043161">
    <property type="entry name" value="DOCK_C_lobe_A"/>
</dbReference>
<dbReference type="InterPro" id="IPR027357">
    <property type="entry name" value="DOCKER_dom"/>
</dbReference>
<dbReference type="Gene3D" id="1.10.225.10">
    <property type="entry name" value="Saposin-like"/>
    <property type="match status" value="1"/>
</dbReference>
<dbReference type="OrthoDB" id="18896at2759"/>
<evidence type="ECO:0000256" key="7">
    <source>
        <dbReference type="PROSITE-ProRule" id="PRU00984"/>
    </source>
</evidence>
<keyword evidence="4" id="KW-0344">Guanine-nucleotide releasing factor</keyword>
<dbReference type="EMBL" id="VCAZ01000045">
    <property type="protein sequence ID" value="TSM44140.1"/>
    <property type="molecule type" value="Genomic_DNA"/>
</dbReference>
<dbReference type="Gene3D" id="1.25.40.410">
    <property type="match status" value="1"/>
</dbReference>
<keyword evidence="11" id="KW-1185">Reference proteome</keyword>
<organism evidence="10 11">
    <name type="scientific">Bagarius yarrelli</name>
    <name type="common">Goonch</name>
    <name type="synonym">Bagrus yarrelli</name>
    <dbReference type="NCBI Taxonomy" id="175774"/>
    <lineage>
        <taxon>Eukaryota</taxon>
        <taxon>Metazoa</taxon>
        <taxon>Chordata</taxon>
        <taxon>Craniata</taxon>
        <taxon>Vertebrata</taxon>
        <taxon>Euteleostomi</taxon>
        <taxon>Actinopterygii</taxon>
        <taxon>Neopterygii</taxon>
        <taxon>Teleostei</taxon>
        <taxon>Ostariophysi</taxon>
        <taxon>Siluriformes</taxon>
        <taxon>Sisoridae</taxon>
        <taxon>Sisorinae</taxon>
        <taxon>Bagarius</taxon>
    </lineage>
</organism>
<keyword evidence="6" id="KW-1015">Disulfide bond</keyword>
<dbReference type="AlphaFoldDB" id="A0A556U3W2"/>
<feature type="compositionally biased region" description="Low complexity" evidence="8">
    <location>
        <begin position="774"/>
        <end position="810"/>
    </location>
</feature>
<dbReference type="FunFam" id="1.25.40.410:FF:000003">
    <property type="entry name" value="Dedicator of cytokinesis protein 4"/>
    <property type="match status" value="1"/>
</dbReference>
<dbReference type="Gene3D" id="1.10.720.30">
    <property type="entry name" value="SAP domain"/>
    <property type="match status" value="1"/>
</dbReference>
<dbReference type="FunFam" id="1.10.720.30:FF:000003">
    <property type="entry name" value="Mesencephalic astrocyte-derived neurotrophic factor"/>
    <property type="match status" value="1"/>
</dbReference>
<dbReference type="InterPro" id="IPR036361">
    <property type="entry name" value="SAP_dom_sf"/>
</dbReference>
<evidence type="ECO:0000256" key="5">
    <source>
        <dbReference type="ARBA" id="ARBA00022729"/>
    </source>
</evidence>
<dbReference type="InterPro" id="IPR026791">
    <property type="entry name" value="DOCK"/>
</dbReference>
<protein>
    <submittedName>
        <fullName evidence="10">Dedicator of cytokinesis protein 3</fullName>
    </submittedName>
</protein>
<comment type="caution">
    <text evidence="10">The sequence shown here is derived from an EMBL/GenBank/DDBJ whole genome shotgun (WGS) entry which is preliminary data.</text>
</comment>
<dbReference type="InterPro" id="IPR019345">
    <property type="entry name" value="ARMET_C"/>
</dbReference>
<dbReference type="Pfam" id="PF20421">
    <property type="entry name" value="DHR-2_Lobe_C"/>
    <property type="match status" value="1"/>
</dbReference>
<reference evidence="10 11" key="1">
    <citation type="journal article" date="2019" name="Genome Biol. Evol.">
        <title>Whole-Genome Sequencing of the Giant Devil Catfish, Bagarius yarrelli.</title>
        <authorList>
            <person name="Jiang W."/>
            <person name="Lv Y."/>
            <person name="Cheng L."/>
            <person name="Yang K."/>
            <person name="Chao B."/>
            <person name="Wang X."/>
            <person name="Li Y."/>
            <person name="Pan X."/>
            <person name="You X."/>
            <person name="Zhang Y."/>
            <person name="Yang J."/>
            <person name="Li J."/>
            <person name="Zhang X."/>
            <person name="Liu S."/>
            <person name="Sun C."/>
            <person name="Yang J."/>
            <person name="Shi Q."/>
        </authorList>
    </citation>
    <scope>NUCLEOTIDE SEQUENCE [LARGE SCALE GENOMIC DNA]</scope>
    <source>
        <strain evidence="10">JWS20170419001</strain>
        <tissue evidence="10">Muscle</tissue>
    </source>
</reference>
<gene>
    <name evidence="10" type="ORF">Baya_7666</name>
</gene>
<dbReference type="Pfam" id="PF23554">
    <property type="entry name" value="TPR_DOCK"/>
    <property type="match status" value="1"/>
</dbReference>
<dbReference type="GO" id="GO:0005737">
    <property type="term" value="C:cytoplasm"/>
    <property type="evidence" value="ECO:0007669"/>
    <property type="project" value="TreeGrafter"/>
</dbReference>
<evidence type="ECO:0000256" key="8">
    <source>
        <dbReference type="SAM" id="MobiDB-lite"/>
    </source>
</evidence>
<dbReference type="Pfam" id="PF20422">
    <property type="entry name" value="DHR-2_Lobe_B"/>
    <property type="match status" value="1"/>
</dbReference>
<dbReference type="PROSITE" id="PS51651">
    <property type="entry name" value="DOCKER"/>
    <property type="match status" value="1"/>
</dbReference>
<dbReference type="GO" id="GO:0005886">
    <property type="term" value="C:plasma membrane"/>
    <property type="evidence" value="ECO:0007669"/>
    <property type="project" value="TreeGrafter"/>
</dbReference>
<comment type="similarity">
    <text evidence="2">Belongs to the ARMET family.</text>
</comment>
<dbReference type="GO" id="GO:0005576">
    <property type="term" value="C:extracellular region"/>
    <property type="evidence" value="ECO:0007669"/>
    <property type="project" value="UniProtKB-SubCell"/>
</dbReference>
<evidence type="ECO:0000313" key="11">
    <source>
        <dbReference type="Proteomes" id="UP000319801"/>
    </source>
</evidence>